<proteinExistence type="predicted"/>
<evidence type="ECO:0000313" key="1">
    <source>
        <dbReference type="EMBL" id="CAE0305910.1"/>
    </source>
</evidence>
<dbReference type="AlphaFoldDB" id="A0A7S3MHZ9"/>
<organism evidence="1">
    <name type="scientific">Favella ehrenbergii</name>
    <dbReference type="NCBI Taxonomy" id="182087"/>
    <lineage>
        <taxon>Eukaryota</taxon>
        <taxon>Sar</taxon>
        <taxon>Alveolata</taxon>
        <taxon>Ciliophora</taxon>
        <taxon>Intramacronucleata</taxon>
        <taxon>Spirotrichea</taxon>
        <taxon>Choreotrichia</taxon>
        <taxon>Tintinnida</taxon>
        <taxon>Xystonellidae</taxon>
        <taxon>Favella</taxon>
    </lineage>
</organism>
<protein>
    <submittedName>
        <fullName evidence="1">Uncharacterized protein</fullName>
    </submittedName>
</protein>
<gene>
    <name evidence="1" type="ORF">FEHR0123_LOCUS815</name>
</gene>
<dbReference type="EMBL" id="HBIE01002379">
    <property type="protein sequence ID" value="CAE0305910.1"/>
    <property type="molecule type" value="Transcribed_RNA"/>
</dbReference>
<dbReference type="SUPFAM" id="SSF52343">
    <property type="entry name" value="Ferredoxin reductase-like, C-terminal NADP-linked domain"/>
    <property type="match status" value="1"/>
</dbReference>
<accession>A0A7S3MHZ9</accession>
<reference evidence="1" key="1">
    <citation type="submission" date="2021-01" db="EMBL/GenBank/DDBJ databases">
        <authorList>
            <person name="Corre E."/>
            <person name="Pelletier E."/>
            <person name="Niang G."/>
            <person name="Scheremetjew M."/>
            <person name="Finn R."/>
            <person name="Kale V."/>
            <person name="Holt S."/>
            <person name="Cochrane G."/>
            <person name="Meng A."/>
            <person name="Brown T."/>
            <person name="Cohen L."/>
        </authorList>
    </citation>
    <scope>NUCLEOTIDE SEQUENCE</scope>
    <source>
        <strain evidence="1">Fehren 1</strain>
    </source>
</reference>
<dbReference type="Gene3D" id="3.40.50.80">
    <property type="entry name" value="Nucleotide-binding domain of ferredoxin-NADP reductase (FNR) module"/>
    <property type="match status" value="1"/>
</dbReference>
<sequence>MQHSITSVKRSWTKIANHGALVLKDIDENDLVRRNSIFTHEESFFDVFNIKGPMGKGLCIEESGVHVAFCAGTGVLVFLDLVSHLLLRAYYKHYVEPSKVPKHMTQLKDDFTFLFYVSMLSMDSEIGLNICEALEKVNRKLGETNFKLKVRISKRWDGFRGEVWDEKFVDDNLSPHAGNIRKVWISGPPGMNESLDKAFDKLASKLGVHPHMIDAM</sequence>
<name>A0A7S3MHZ9_9SPIT</name>
<dbReference type="InterPro" id="IPR039261">
    <property type="entry name" value="FNR_nucleotide-bd"/>
</dbReference>